<sequence length="289" mass="30436">MSTPTLLSRIRPQAVAGAIYHTNKLFVLSTATLAVVVLSAVFAPWLAPYDPDFVDLSNFLSGPTAHHWLGTDGGGRDTLSRLIFGARASMLAPLIVVVGSTILGIVLGLTAGWFGGWLDALLGRIFDLIFAFPALLLAMLGVAIFGKGLVAPVIAMTIAYTPYVARLVRALVTEEKAKPYVTAYGVQGFATPWVAFGRVLPNVVPTVGAQSTLNFGYVLAELAALSFLGLGVQPPTSDWGSMINESRGALMSGQFLPALLPSVLVIIVVIAVNIFGEELSDRIGGKLPS</sequence>
<organism evidence="9 10">
    <name type="scientific">Paeniglutamicibacter cryotolerans</name>
    <dbReference type="NCBI Taxonomy" id="670079"/>
    <lineage>
        <taxon>Bacteria</taxon>
        <taxon>Bacillati</taxon>
        <taxon>Actinomycetota</taxon>
        <taxon>Actinomycetes</taxon>
        <taxon>Micrococcales</taxon>
        <taxon>Micrococcaceae</taxon>
        <taxon>Paeniglutamicibacter</taxon>
    </lineage>
</organism>
<evidence type="ECO:0000313" key="9">
    <source>
        <dbReference type="EMBL" id="MBB2995350.1"/>
    </source>
</evidence>
<dbReference type="RefSeq" id="WP_183510626.1">
    <property type="nucleotide sequence ID" value="NZ_BAABGK010000022.1"/>
</dbReference>
<dbReference type="InterPro" id="IPR025966">
    <property type="entry name" value="OppC_N"/>
</dbReference>
<dbReference type="GO" id="GO:0005886">
    <property type="term" value="C:plasma membrane"/>
    <property type="evidence" value="ECO:0007669"/>
    <property type="project" value="UniProtKB-SubCell"/>
</dbReference>
<feature type="transmembrane region" description="Helical" evidence="7">
    <location>
        <begin position="255"/>
        <end position="276"/>
    </location>
</feature>
<comment type="caution">
    <text evidence="9">The sequence shown here is derived from an EMBL/GenBank/DDBJ whole genome shotgun (WGS) entry which is preliminary data.</text>
</comment>
<keyword evidence="3" id="KW-1003">Cell membrane</keyword>
<evidence type="ECO:0000256" key="1">
    <source>
        <dbReference type="ARBA" id="ARBA00004651"/>
    </source>
</evidence>
<evidence type="ECO:0000256" key="7">
    <source>
        <dbReference type="RuleBase" id="RU363032"/>
    </source>
</evidence>
<evidence type="ECO:0000256" key="2">
    <source>
        <dbReference type="ARBA" id="ARBA00022448"/>
    </source>
</evidence>
<dbReference type="Pfam" id="PF12911">
    <property type="entry name" value="OppC_N"/>
    <property type="match status" value="1"/>
</dbReference>
<feature type="transmembrane region" description="Helical" evidence="7">
    <location>
        <begin position="125"/>
        <end position="144"/>
    </location>
</feature>
<proteinExistence type="inferred from homology"/>
<dbReference type="Pfam" id="PF00528">
    <property type="entry name" value="BPD_transp_1"/>
    <property type="match status" value="1"/>
</dbReference>
<dbReference type="InterPro" id="IPR000515">
    <property type="entry name" value="MetI-like"/>
</dbReference>
<dbReference type="InterPro" id="IPR050366">
    <property type="entry name" value="BP-dependent_transpt_permease"/>
</dbReference>
<evidence type="ECO:0000313" key="10">
    <source>
        <dbReference type="Proteomes" id="UP000523000"/>
    </source>
</evidence>
<dbReference type="Gene3D" id="1.10.3720.10">
    <property type="entry name" value="MetI-like"/>
    <property type="match status" value="1"/>
</dbReference>
<protein>
    <submittedName>
        <fullName evidence="9">Peptide/nickel transport system permease protein</fullName>
    </submittedName>
</protein>
<comment type="similarity">
    <text evidence="7">Belongs to the binding-protein-dependent transport system permease family.</text>
</comment>
<feature type="transmembrane region" description="Helical" evidence="7">
    <location>
        <begin position="90"/>
        <end position="113"/>
    </location>
</feature>
<evidence type="ECO:0000256" key="6">
    <source>
        <dbReference type="ARBA" id="ARBA00023136"/>
    </source>
</evidence>
<keyword evidence="2 7" id="KW-0813">Transport</keyword>
<reference evidence="9 10" key="1">
    <citation type="submission" date="2020-08" db="EMBL/GenBank/DDBJ databases">
        <title>Sequencing the genomes of 1000 actinobacteria strains.</title>
        <authorList>
            <person name="Klenk H.-P."/>
        </authorList>
    </citation>
    <scope>NUCLEOTIDE SEQUENCE [LARGE SCALE GENOMIC DNA]</scope>
    <source>
        <strain evidence="9 10">DSM 22826</strain>
    </source>
</reference>
<feature type="transmembrane region" description="Helical" evidence="7">
    <location>
        <begin position="25"/>
        <end position="47"/>
    </location>
</feature>
<keyword evidence="5 7" id="KW-1133">Transmembrane helix</keyword>
<feature type="transmembrane region" description="Helical" evidence="7">
    <location>
        <begin position="150"/>
        <end position="168"/>
    </location>
</feature>
<feature type="transmembrane region" description="Helical" evidence="7">
    <location>
        <begin position="215"/>
        <end position="235"/>
    </location>
</feature>
<comment type="subcellular location">
    <subcellularLocation>
        <location evidence="1 7">Cell membrane</location>
        <topology evidence="1 7">Multi-pass membrane protein</topology>
    </subcellularLocation>
</comment>
<dbReference type="PROSITE" id="PS50928">
    <property type="entry name" value="ABC_TM1"/>
    <property type="match status" value="1"/>
</dbReference>
<dbReference type="InterPro" id="IPR035906">
    <property type="entry name" value="MetI-like_sf"/>
</dbReference>
<keyword evidence="4 7" id="KW-0812">Transmembrane</keyword>
<dbReference type="AlphaFoldDB" id="A0A839QHI0"/>
<dbReference type="EMBL" id="JACHVS010000001">
    <property type="protein sequence ID" value="MBB2995350.1"/>
    <property type="molecule type" value="Genomic_DNA"/>
</dbReference>
<evidence type="ECO:0000256" key="5">
    <source>
        <dbReference type="ARBA" id="ARBA00022989"/>
    </source>
</evidence>
<name>A0A839QHI0_9MICC</name>
<feature type="domain" description="ABC transmembrane type-1" evidence="8">
    <location>
        <begin position="90"/>
        <end position="276"/>
    </location>
</feature>
<gene>
    <name evidence="9" type="ORF">E9229_001541</name>
</gene>
<dbReference type="PANTHER" id="PTHR43386">
    <property type="entry name" value="OLIGOPEPTIDE TRANSPORT SYSTEM PERMEASE PROTEIN APPC"/>
    <property type="match status" value="1"/>
</dbReference>
<accession>A0A839QHI0</accession>
<evidence type="ECO:0000256" key="4">
    <source>
        <dbReference type="ARBA" id="ARBA00022692"/>
    </source>
</evidence>
<keyword evidence="10" id="KW-1185">Reference proteome</keyword>
<evidence type="ECO:0000259" key="8">
    <source>
        <dbReference type="PROSITE" id="PS50928"/>
    </source>
</evidence>
<dbReference type="CDD" id="cd06261">
    <property type="entry name" value="TM_PBP2"/>
    <property type="match status" value="1"/>
</dbReference>
<dbReference type="Proteomes" id="UP000523000">
    <property type="component" value="Unassembled WGS sequence"/>
</dbReference>
<dbReference type="SUPFAM" id="SSF161098">
    <property type="entry name" value="MetI-like"/>
    <property type="match status" value="1"/>
</dbReference>
<evidence type="ECO:0000256" key="3">
    <source>
        <dbReference type="ARBA" id="ARBA00022475"/>
    </source>
</evidence>
<keyword evidence="6 7" id="KW-0472">Membrane</keyword>
<dbReference type="PANTHER" id="PTHR43386:SF25">
    <property type="entry name" value="PEPTIDE ABC TRANSPORTER PERMEASE PROTEIN"/>
    <property type="match status" value="1"/>
</dbReference>
<dbReference type="GO" id="GO:0055085">
    <property type="term" value="P:transmembrane transport"/>
    <property type="evidence" value="ECO:0007669"/>
    <property type="project" value="InterPro"/>
</dbReference>